<comment type="similarity">
    <text evidence="1">Belongs to the biotin--protein ligase family.</text>
</comment>
<gene>
    <name evidence="4" type="primary">AlNc14C128G6885</name>
    <name evidence="4" type="ORF">ALNC14_077760</name>
</gene>
<dbReference type="InterPro" id="IPR004408">
    <property type="entry name" value="Biotin_CoA_COase_ligase"/>
</dbReference>
<dbReference type="InterPro" id="IPR045864">
    <property type="entry name" value="aa-tRNA-synth_II/BPL/LPL"/>
</dbReference>
<dbReference type="PROSITE" id="PS51733">
    <property type="entry name" value="BPL_LPL_CATALYTIC"/>
    <property type="match status" value="1"/>
</dbReference>
<reference evidence="4" key="1">
    <citation type="journal article" date="2011" name="PLoS Biol.">
        <title>Gene gain and loss during evolution of obligate parasitism in the white rust pathogen of Arabidopsis thaliana.</title>
        <authorList>
            <person name="Kemen E."/>
            <person name="Gardiner A."/>
            <person name="Schultz-Larsen T."/>
            <person name="Kemen A.C."/>
            <person name="Balmuth A.L."/>
            <person name="Robert-Seilaniantz A."/>
            <person name="Bailey K."/>
            <person name="Holub E."/>
            <person name="Studholme D.J."/>
            <person name="Maclean D."/>
            <person name="Jones J.D."/>
        </authorList>
    </citation>
    <scope>NUCLEOTIDE SEQUENCE</scope>
</reference>
<dbReference type="PANTHER" id="PTHR12835">
    <property type="entry name" value="BIOTIN PROTEIN LIGASE"/>
    <property type="match status" value="1"/>
</dbReference>
<dbReference type="GO" id="GO:0004077">
    <property type="term" value="F:biotin--[biotin carboxyl-carrier protein] ligase activity"/>
    <property type="evidence" value="ECO:0007669"/>
    <property type="project" value="InterPro"/>
</dbReference>
<dbReference type="HOGENOM" id="CLU_051096_2_0_1"/>
<dbReference type="NCBIfam" id="TIGR00121">
    <property type="entry name" value="birA_ligase"/>
    <property type="match status" value="1"/>
</dbReference>
<feature type="domain" description="BPL/LPL catalytic" evidence="3">
    <location>
        <begin position="50"/>
        <end position="240"/>
    </location>
</feature>
<dbReference type="CDD" id="cd16442">
    <property type="entry name" value="BPL"/>
    <property type="match status" value="1"/>
</dbReference>
<evidence type="ECO:0000313" key="4">
    <source>
        <dbReference type="EMBL" id="CCA21633.1"/>
    </source>
</evidence>
<organism evidence="4">
    <name type="scientific">Albugo laibachii Nc14</name>
    <dbReference type="NCBI Taxonomy" id="890382"/>
    <lineage>
        <taxon>Eukaryota</taxon>
        <taxon>Sar</taxon>
        <taxon>Stramenopiles</taxon>
        <taxon>Oomycota</taxon>
        <taxon>Peronosporomycetes</taxon>
        <taxon>Albuginales</taxon>
        <taxon>Albuginaceae</taxon>
        <taxon>Albugo</taxon>
    </lineage>
</organism>
<accession>F0WK31</accession>
<dbReference type="Gene3D" id="3.30.930.10">
    <property type="entry name" value="Bira Bifunctional Protein, Domain 2"/>
    <property type="match status" value="1"/>
</dbReference>
<dbReference type="GO" id="GO:0005737">
    <property type="term" value="C:cytoplasm"/>
    <property type="evidence" value="ECO:0007669"/>
    <property type="project" value="TreeGrafter"/>
</dbReference>
<evidence type="ECO:0000256" key="1">
    <source>
        <dbReference type="ARBA" id="ARBA00009934"/>
    </source>
</evidence>
<reference evidence="4" key="2">
    <citation type="submission" date="2011-02" db="EMBL/GenBank/DDBJ databases">
        <authorList>
            <person name="MacLean D."/>
        </authorList>
    </citation>
    <scope>NUCLEOTIDE SEQUENCE</scope>
</reference>
<dbReference type="SUPFAM" id="SSF55681">
    <property type="entry name" value="Class II aaRS and biotin synthetases"/>
    <property type="match status" value="1"/>
</dbReference>
<dbReference type="AlphaFoldDB" id="F0WK31"/>
<proteinExistence type="inferred from homology"/>
<dbReference type="PANTHER" id="PTHR12835:SF5">
    <property type="entry name" value="BIOTIN--PROTEIN LIGASE"/>
    <property type="match status" value="1"/>
</dbReference>
<dbReference type="InterPro" id="IPR004143">
    <property type="entry name" value="BPL_LPL_catalytic"/>
</dbReference>
<evidence type="ECO:0000259" key="3">
    <source>
        <dbReference type="PROSITE" id="PS51733"/>
    </source>
</evidence>
<keyword evidence="2 4" id="KW-0436">Ligase</keyword>
<name>F0WK31_9STRA</name>
<dbReference type="EMBL" id="FR824173">
    <property type="protein sequence ID" value="CCA21633.1"/>
    <property type="molecule type" value="Genomic_DNA"/>
</dbReference>
<evidence type="ECO:0000256" key="2">
    <source>
        <dbReference type="ARBA" id="ARBA00022598"/>
    </source>
</evidence>
<sequence length="309" mass="34569">MADTLCFVCSESLIPLATTWLKTLRRPIALCRVEESTLGTGSDERHTFMNEYRRTLCTERLGQCLVHSKQLESTQTYLHVTLKPRAPDGFVCYTQSQTDGKGRGKNVWESPEGCLTFSYNSTFTDGNTLPLIQYLVSLAIIKSIETFDATCTCVQIKWPNDIYANGQKIGGVLCQSEFSNGTFGVTTGVGLNMFNSQPTTCLCDILSISTMLTKEVFLATFCNILEPMEKQFKVSGFEPFRREYLQKWLHTNQTVHYKQDKDTQSMQAVIRGLTPNGCLLAEGSAGQTLELYPDGNSLDFFSGLLTRKL</sequence>
<dbReference type="Pfam" id="PF03099">
    <property type="entry name" value="BPL_LplA_LipB"/>
    <property type="match status" value="1"/>
</dbReference>
<protein>
    <submittedName>
        <fullName evidence="4">Biotinprotein ligase putative</fullName>
    </submittedName>
</protein>